<dbReference type="Proteomes" id="UP001147653">
    <property type="component" value="Unassembled WGS sequence"/>
</dbReference>
<dbReference type="InterPro" id="IPR035948">
    <property type="entry name" value="YwqG-like_sf"/>
</dbReference>
<protein>
    <submittedName>
        <fullName evidence="1">YwqG family protein</fullName>
    </submittedName>
</protein>
<organism evidence="1 2">
    <name type="scientific">Solirubrobacter phytolaccae</name>
    <dbReference type="NCBI Taxonomy" id="1404360"/>
    <lineage>
        <taxon>Bacteria</taxon>
        <taxon>Bacillati</taxon>
        <taxon>Actinomycetota</taxon>
        <taxon>Thermoleophilia</taxon>
        <taxon>Solirubrobacterales</taxon>
        <taxon>Solirubrobacteraceae</taxon>
        <taxon>Solirubrobacter</taxon>
    </lineage>
</organism>
<dbReference type="AlphaFoldDB" id="A0A9X3NH81"/>
<accession>A0A9X3NH81</accession>
<dbReference type="RefSeq" id="WP_270029832.1">
    <property type="nucleotide sequence ID" value="NZ_JAPDDP010000108.1"/>
</dbReference>
<dbReference type="InterPro" id="IPR015315">
    <property type="entry name" value="DUF1963"/>
</dbReference>
<dbReference type="EMBL" id="JAPDDP010000108">
    <property type="protein sequence ID" value="MDA0185334.1"/>
    <property type="molecule type" value="Genomic_DNA"/>
</dbReference>
<name>A0A9X3NH81_9ACTN</name>
<proteinExistence type="predicted"/>
<keyword evidence="2" id="KW-1185">Reference proteome</keyword>
<evidence type="ECO:0000313" key="1">
    <source>
        <dbReference type="EMBL" id="MDA0185334.1"/>
    </source>
</evidence>
<comment type="caution">
    <text evidence="1">The sequence shown here is derived from an EMBL/GenBank/DDBJ whole genome shotgun (WGS) entry which is preliminary data.</text>
</comment>
<evidence type="ECO:0000313" key="2">
    <source>
        <dbReference type="Proteomes" id="UP001147653"/>
    </source>
</evidence>
<dbReference type="Pfam" id="PF09234">
    <property type="entry name" value="DUF1963"/>
    <property type="match status" value="1"/>
</dbReference>
<reference evidence="1" key="1">
    <citation type="submission" date="2022-10" db="EMBL/GenBank/DDBJ databases">
        <title>The WGS of Solirubrobacter phytolaccae KCTC 29190.</title>
        <authorList>
            <person name="Jiang Z."/>
        </authorList>
    </citation>
    <scope>NUCLEOTIDE SEQUENCE</scope>
    <source>
        <strain evidence="1">KCTC 29190</strain>
    </source>
</reference>
<sequence length="648" mass="70309">MADWEDDLAEAQARLAALDADRELEAAAAAAHEWRWTDPHRPFFVPLPPVARDDITFSGEWRDEGEGGARVAFDVHGRPVAQVLEGWAPRMWFWDDDGSFLEIDANEPWVRRARAVDGKVVRVMGAWSGGTEIVWLTWDGEHAVRADRARVSGDSGWALAQVAEHEDGELVQVRRGWAEGPGDLGGCLEVATTLAPDHVTWDGRVDGAERWPGVEEMRARAEPLADALDGAIRGAVADAGATDLFVLEVHTIHDSRAMFPPRARAVGVTWRDQMRRASSQDGAALFDMYKAVEAGLVVDLPLLDRLDAEALRTCRMLSAGHRAGGWEVLGEAHEVASAVGARLAERLNAEPLPGTVDPFLAFVYLGRQGGDKRQLTVAAVGQERVDAFMASLASTKPRGGSALGRAQAALLDRDALEVFLREGGLEAHAARLAHELAEPGFLLEEADGVRSRLGGAPLLPEGEPWPEGLTFVAAIDLSELPPSALPDHGWMLAFIGFDLEDDDGLIDEADNAPGSPARLFWTDAPVPASGPALRERHVRARELLTLPDEETAVERLGLAVYDQLTYDELERELADAILADWTRHWIGGWVTGAQGYDMKAGTVILLSLTFDEALDFEFLDGGTAQFRITPEALAARDFSQVVAVADSS</sequence>
<dbReference type="SUPFAM" id="SSF103032">
    <property type="entry name" value="Hypothetical protein YwqG"/>
    <property type="match status" value="1"/>
</dbReference>
<gene>
    <name evidence="1" type="ORF">OJ997_33825</name>
</gene>
<dbReference type="Gene3D" id="2.30.320.10">
    <property type="entry name" value="YwqG-like"/>
    <property type="match status" value="1"/>
</dbReference>